<keyword evidence="1" id="KW-0472">Membrane</keyword>
<keyword evidence="1" id="KW-0812">Transmembrane</keyword>
<keyword evidence="1" id="KW-1133">Transmembrane helix</keyword>
<evidence type="ECO:0000256" key="1">
    <source>
        <dbReference type="SAM" id="Phobius"/>
    </source>
</evidence>
<gene>
    <name evidence="2" type="ORF">H9637_11135</name>
</gene>
<name>A0ABR8YTI5_9CLOT</name>
<proteinExistence type="predicted"/>
<dbReference type="Proteomes" id="UP000627166">
    <property type="component" value="Unassembled WGS sequence"/>
</dbReference>
<dbReference type="RefSeq" id="WP_191740555.1">
    <property type="nucleotide sequence ID" value="NZ_JACSQB010000081.1"/>
</dbReference>
<protein>
    <recommendedName>
        <fullName evidence="4">DUF3899 domain-containing protein</fullName>
    </recommendedName>
</protein>
<evidence type="ECO:0000313" key="2">
    <source>
        <dbReference type="EMBL" id="MBD8047586.1"/>
    </source>
</evidence>
<feature type="transmembrane region" description="Helical" evidence="1">
    <location>
        <begin position="48"/>
        <end position="68"/>
    </location>
</feature>
<sequence length="116" mass="13363">MNKLIYCFKDIIKSIFVGIAVSLVLILISALVSTLINGLDIKSILNTVRRTLFIVGAFGLILFSGFMLKRNARRPLVYEKQWKEEFKVIKFQNVIMFIAIVILCFGIVLDRIIYYL</sequence>
<feature type="transmembrane region" description="Helical" evidence="1">
    <location>
        <begin position="12"/>
        <end position="36"/>
    </location>
</feature>
<dbReference type="EMBL" id="JACSQB010000081">
    <property type="protein sequence ID" value="MBD8047586.1"/>
    <property type="molecule type" value="Genomic_DNA"/>
</dbReference>
<feature type="transmembrane region" description="Helical" evidence="1">
    <location>
        <begin position="88"/>
        <end position="109"/>
    </location>
</feature>
<reference evidence="2 3" key="1">
    <citation type="submission" date="2020-08" db="EMBL/GenBank/DDBJ databases">
        <title>A Genomic Blueprint of the Chicken Gut Microbiome.</title>
        <authorList>
            <person name="Gilroy R."/>
            <person name="Ravi A."/>
            <person name="Getino M."/>
            <person name="Pursley I."/>
            <person name="Horton D.L."/>
            <person name="Alikhan N.-F."/>
            <person name="Baker D."/>
            <person name="Gharbi K."/>
            <person name="Hall N."/>
            <person name="Watson M."/>
            <person name="Adriaenssens E.M."/>
            <person name="Foster-Nyarko E."/>
            <person name="Jarju S."/>
            <person name="Secka A."/>
            <person name="Antonio M."/>
            <person name="Oren A."/>
            <person name="Chaudhuri R."/>
            <person name="La Ragione R.M."/>
            <person name="Hildebrand F."/>
            <person name="Pallen M.J."/>
        </authorList>
    </citation>
    <scope>NUCLEOTIDE SEQUENCE [LARGE SCALE GENOMIC DNA]</scope>
    <source>
        <strain evidence="2 3">N37</strain>
    </source>
</reference>
<comment type="caution">
    <text evidence="2">The sequence shown here is derived from an EMBL/GenBank/DDBJ whole genome shotgun (WGS) entry which is preliminary data.</text>
</comment>
<keyword evidence="3" id="KW-1185">Reference proteome</keyword>
<accession>A0ABR8YTI5</accession>
<evidence type="ECO:0000313" key="3">
    <source>
        <dbReference type="Proteomes" id="UP000627166"/>
    </source>
</evidence>
<evidence type="ECO:0008006" key="4">
    <source>
        <dbReference type="Google" id="ProtNLM"/>
    </source>
</evidence>
<organism evidence="2 3">
    <name type="scientific">Clostridium faecium</name>
    <dbReference type="NCBI Taxonomy" id="2762223"/>
    <lineage>
        <taxon>Bacteria</taxon>
        <taxon>Bacillati</taxon>
        <taxon>Bacillota</taxon>
        <taxon>Clostridia</taxon>
        <taxon>Eubacteriales</taxon>
        <taxon>Clostridiaceae</taxon>
        <taxon>Clostridium</taxon>
    </lineage>
</organism>